<dbReference type="RefSeq" id="WP_263721541.1">
    <property type="nucleotide sequence ID" value="NZ_JAOWLA010000008.1"/>
</dbReference>
<sequence>MFAAITSLITAVVAVAPIIFDDDFTVISECSPVTPESRVIGGAGGLAGAGSLYIEGTCRLINAERFDIGVIDITTIPIWYSGNDNPRTVDDTRRHQIANNADFFDNPPILNALSAMEIHVIFEVDHSARFSWLAVGIGKYAASLSDAGPLKLNDLYLSALKSDMECYREGMPIERAIREVFEGEPGYSLVSIRLANDQRIEIYPNFEGFFDSNGLPMVGTPACPELSEYYLDADN</sequence>
<comment type="caution">
    <text evidence="1">The sequence shown here is derived from an EMBL/GenBank/DDBJ whole genome shotgun (WGS) entry which is preliminary data.</text>
</comment>
<proteinExistence type="predicted"/>
<gene>
    <name evidence="1" type="ORF">OE647_09750</name>
</gene>
<dbReference type="Proteomes" id="UP001652503">
    <property type="component" value="Unassembled WGS sequence"/>
</dbReference>
<accession>A0ABT2Z2L8</accession>
<evidence type="ECO:0000313" key="1">
    <source>
        <dbReference type="EMBL" id="MCV2865021.1"/>
    </source>
</evidence>
<organism evidence="1 2">
    <name type="scientific">Albidovulum sediminicola</name>
    <dbReference type="NCBI Taxonomy" id="2984331"/>
    <lineage>
        <taxon>Bacteria</taxon>
        <taxon>Pseudomonadati</taxon>
        <taxon>Pseudomonadota</taxon>
        <taxon>Alphaproteobacteria</taxon>
        <taxon>Rhodobacterales</taxon>
        <taxon>Paracoccaceae</taxon>
        <taxon>Albidovulum</taxon>
    </lineage>
</organism>
<name>A0ABT2Z2L8_9RHOB</name>
<keyword evidence="2" id="KW-1185">Reference proteome</keyword>
<dbReference type="EMBL" id="JAOWLA010000008">
    <property type="protein sequence ID" value="MCV2865021.1"/>
    <property type="molecule type" value="Genomic_DNA"/>
</dbReference>
<evidence type="ECO:0000313" key="2">
    <source>
        <dbReference type="Proteomes" id="UP001652503"/>
    </source>
</evidence>
<protein>
    <submittedName>
        <fullName evidence="1">Uncharacterized protein</fullName>
    </submittedName>
</protein>
<reference evidence="1 2" key="1">
    <citation type="submission" date="2022-10" db="EMBL/GenBank/DDBJ databases">
        <title>Defluviimonas sp. nov., isolated from ocean surface water.</title>
        <authorList>
            <person name="He W."/>
            <person name="Wang L."/>
            <person name="Zhang D.-F."/>
        </authorList>
    </citation>
    <scope>NUCLEOTIDE SEQUENCE [LARGE SCALE GENOMIC DNA]</scope>
    <source>
        <strain evidence="1 2">WL0075</strain>
    </source>
</reference>